<dbReference type="Proteomes" id="UP000295807">
    <property type="component" value="Unassembled WGS sequence"/>
</dbReference>
<keyword evidence="6" id="KW-0106">Calcium</keyword>
<keyword evidence="3" id="KW-0479">Metal-binding</keyword>
<dbReference type="RefSeq" id="WP_132130818.1">
    <property type="nucleotide sequence ID" value="NZ_CP042432.1"/>
</dbReference>
<dbReference type="CDD" id="cd16027">
    <property type="entry name" value="SGSH"/>
    <property type="match status" value="1"/>
</dbReference>
<dbReference type="GO" id="GO:0046872">
    <property type="term" value="F:metal ion binding"/>
    <property type="evidence" value="ECO:0007669"/>
    <property type="project" value="UniProtKB-KW"/>
</dbReference>
<evidence type="ECO:0000256" key="6">
    <source>
        <dbReference type="ARBA" id="ARBA00022837"/>
    </source>
</evidence>
<dbReference type="EMBL" id="SMAD01000036">
    <property type="protein sequence ID" value="TCS83456.1"/>
    <property type="molecule type" value="Genomic_DNA"/>
</dbReference>
<comment type="similarity">
    <text evidence="2">Belongs to the sulfatase family.</text>
</comment>
<evidence type="ECO:0000259" key="8">
    <source>
        <dbReference type="Pfam" id="PF00884"/>
    </source>
</evidence>
<evidence type="ECO:0000256" key="1">
    <source>
        <dbReference type="ARBA" id="ARBA00001913"/>
    </source>
</evidence>
<sequence>MKDIIKGFGFLSAGFISLLLAACTGAGKSGQQTASEKQALPNIVYIISDDQAWTDYGFTGHPYIQTPHIDRLAQEGRTYTRGYSVAPLCSPSLATLITGVYPQQHGITGNDPRFDFEGKRYSKEWMLERRQRFQPWLDRFQQHPTVPQLLADRGYLSFQSGKWWGGHWKEGGFTGGMTHGDVTRGGRHGDEGLKIGREGLRPVFDFIDDAMAQDKPFFLWYAPFLPHAPHTPPDSLLQKYIDKTPSEAVARYWAMCEWFDQTIGELLQELEDKGLSENTLVVYACDNGWIQDPEKSNAYMPGSKQDPNEIGIRTPLIFRWPNRIKPGLDTTTLVSTIDLVPTMLDAAAVPALPAMPGLSMLDAKALEARDTIFAIDFDHDMVSADDPGASLQHRMVLTHPWKLIDPEPANEPGQPELYNIFDDPFETNNLAGEYPEVVAKLKASLNGWWKP</sequence>
<proteinExistence type="inferred from homology"/>
<organism evidence="9 10">
    <name type="scientific">Anseongella ginsenosidimutans</name>
    <dbReference type="NCBI Taxonomy" id="496056"/>
    <lineage>
        <taxon>Bacteria</taxon>
        <taxon>Pseudomonadati</taxon>
        <taxon>Bacteroidota</taxon>
        <taxon>Sphingobacteriia</taxon>
        <taxon>Sphingobacteriales</taxon>
        <taxon>Sphingobacteriaceae</taxon>
        <taxon>Anseongella</taxon>
    </lineage>
</organism>
<evidence type="ECO:0000256" key="4">
    <source>
        <dbReference type="ARBA" id="ARBA00022729"/>
    </source>
</evidence>
<name>A0A4R3KIU4_9SPHI</name>
<keyword evidence="10" id="KW-1185">Reference proteome</keyword>
<dbReference type="Gene3D" id="3.30.1120.10">
    <property type="match status" value="1"/>
</dbReference>
<evidence type="ECO:0000313" key="10">
    <source>
        <dbReference type="Proteomes" id="UP000295807"/>
    </source>
</evidence>
<feature type="chain" id="PRO_5020414719" evidence="7">
    <location>
        <begin position="22"/>
        <end position="451"/>
    </location>
</feature>
<feature type="signal peptide" evidence="7">
    <location>
        <begin position="1"/>
        <end position="21"/>
    </location>
</feature>
<accession>A0A4R3KIU4</accession>
<comment type="caution">
    <text evidence="9">The sequence shown here is derived from an EMBL/GenBank/DDBJ whole genome shotgun (WGS) entry which is preliminary data.</text>
</comment>
<dbReference type="InterPro" id="IPR050738">
    <property type="entry name" value="Sulfatase"/>
</dbReference>
<evidence type="ECO:0000313" key="9">
    <source>
        <dbReference type="EMBL" id="TCS83456.1"/>
    </source>
</evidence>
<dbReference type="SUPFAM" id="SSF53649">
    <property type="entry name" value="Alkaline phosphatase-like"/>
    <property type="match status" value="1"/>
</dbReference>
<gene>
    <name evidence="9" type="ORF">EDD80_1361</name>
</gene>
<evidence type="ECO:0000256" key="2">
    <source>
        <dbReference type="ARBA" id="ARBA00008779"/>
    </source>
</evidence>
<dbReference type="PANTHER" id="PTHR42693">
    <property type="entry name" value="ARYLSULFATASE FAMILY MEMBER"/>
    <property type="match status" value="1"/>
</dbReference>
<dbReference type="Gene3D" id="3.40.720.10">
    <property type="entry name" value="Alkaline Phosphatase, subunit A"/>
    <property type="match status" value="1"/>
</dbReference>
<keyword evidence="5" id="KW-0378">Hydrolase</keyword>
<reference evidence="9 10" key="1">
    <citation type="submission" date="2019-03" db="EMBL/GenBank/DDBJ databases">
        <title>Genomic Encyclopedia of Type Strains, Phase IV (KMG-IV): sequencing the most valuable type-strain genomes for metagenomic binning, comparative biology and taxonomic classification.</title>
        <authorList>
            <person name="Goeker M."/>
        </authorList>
    </citation>
    <scope>NUCLEOTIDE SEQUENCE [LARGE SCALE GENOMIC DNA]</scope>
    <source>
        <strain evidence="9 10">DSM 21100</strain>
    </source>
</reference>
<dbReference type="InterPro" id="IPR000917">
    <property type="entry name" value="Sulfatase_N"/>
</dbReference>
<evidence type="ECO:0000256" key="3">
    <source>
        <dbReference type="ARBA" id="ARBA00022723"/>
    </source>
</evidence>
<comment type="cofactor">
    <cofactor evidence="1">
        <name>Ca(2+)</name>
        <dbReference type="ChEBI" id="CHEBI:29108"/>
    </cofactor>
</comment>
<evidence type="ECO:0000256" key="7">
    <source>
        <dbReference type="SAM" id="SignalP"/>
    </source>
</evidence>
<dbReference type="InterPro" id="IPR017850">
    <property type="entry name" value="Alkaline_phosphatase_core_sf"/>
</dbReference>
<keyword evidence="4 7" id="KW-0732">Signal</keyword>
<protein>
    <submittedName>
        <fullName evidence="9">Putative sulfatase</fullName>
    </submittedName>
</protein>
<dbReference type="AlphaFoldDB" id="A0A4R3KIU4"/>
<dbReference type="OrthoDB" id="9803751at2"/>
<dbReference type="GO" id="GO:0004065">
    <property type="term" value="F:arylsulfatase activity"/>
    <property type="evidence" value="ECO:0007669"/>
    <property type="project" value="TreeGrafter"/>
</dbReference>
<dbReference type="Pfam" id="PF00884">
    <property type="entry name" value="Sulfatase"/>
    <property type="match status" value="1"/>
</dbReference>
<dbReference type="PANTHER" id="PTHR42693:SF42">
    <property type="entry name" value="ARYLSULFATASE G"/>
    <property type="match status" value="1"/>
</dbReference>
<evidence type="ECO:0000256" key="5">
    <source>
        <dbReference type="ARBA" id="ARBA00022801"/>
    </source>
</evidence>
<dbReference type="PROSITE" id="PS51257">
    <property type="entry name" value="PROKAR_LIPOPROTEIN"/>
    <property type="match status" value="1"/>
</dbReference>
<feature type="domain" description="Sulfatase N-terminal" evidence="8">
    <location>
        <begin position="41"/>
        <end position="347"/>
    </location>
</feature>